<dbReference type="EMBL" id="FNYW01000040">
    <property type="protein sequence ID" value="SEI97110.1"/>
    <property type="molecule type" value="Genomic_DNA"/>
</dbReference>
<feature type="transmembrane region" description="Helical" evidence="1">
    <location>
        <begin position="110"/>
        <end position="131"/>
    </location>
</feature>
<evidence type="ECO:0008006" key="4">
    <source>
        <dbReference type="Google" id="ProtNLM"/>
    </source>
</evidence>
<keyword evidence="3" id="KW-1185">Reference proteome</keyword>
<sequence>MKLFFSKENKIDLIGLLVGLIMLFIFAYIMMPNWPFIFFTAAMVFTSTLYFFIMVDEAFLKNDNKRLNKNNVLDYIISKNLFVIIFSSSLFGIVMILSSAVNSNYFDSEFLTYILIYNLFTLGADKIIFIFHNNPVKSYASGVERDIQNDIDSGVKKFIDQIPSLIIIGIFAILFFVMGYQPSIYFSFYYYIICLITLIYFLSKKKSTKK</sequence>
<feature type="transmembrane region" description="Helical" evidence="1">
    <location>
        <begin position="36"/>
        <end position="55"/>
    </location>
</feature>
<keyword evidence="1" id="KW-0472">Membrane</keyword>
<evidence type="ECO:0000256" key="1">
    <source>
        <dbReference type="SAM" id="Phobius"/>
    </source>
</evidence>
<gene>
    <name evidence="2" type="ORF">SAMN04488113_1408</name>
</gene>
<keyword evidence="1" id="KW-1133">Transmembrane helix</keyword>
<feature type="transmembrane region" description="Helical" evidence="1">
    <location>
        <begin position="158"/>
        <end position="178"/>
    </location>
</feature>
<dbReference type="AlphaFoldDB" id="A0A1H6V8W2"/>
<dbReference type="OrthoDB" id="2973294at2"/>
<feature type="transmembrane region" description="Helical" evidence="1">
    <location>
        <begin position="76"/>
        <end position="98"/>
    </location>
</feature>
<reference evidence="3" key="1">
    <citation type="submission" date="2016-10" db="EMBL/GenBank/DDBJ databases">
        <authorList>
            <person name="Varghese N."/>
            <person name="Submissions S."/>
        </authorList>
    </citation>
    <scope>NUCLEOTIDE SEQUENCE [LARGE SCALE GENOMIC DNA]</scope>
    <source>
        <strain evidence="3">DSM 25751</strain>
    </source>
</reference>
<protein>
    <recommendedName>
        <fullName evidence="4">ABC-2 family transporter protein</fullName>
    </recommendedName>
</protein>
<feature type="transmembrane region" description="Helical" evidence="1">
    <location>
        <begin position="12"/>
        <end position="30"/>
    </location>
</feature>
<name>A0A1H6V8W2_9LACT</name>
<evidence type="ECO:0000313" key="2">
    <source>
        <dbReference type="EMBL" id="SEI97110.1"/>
    </source>
</evidence>
<dbReference type="STRING" id="1130080.SAMN04488113_1408"/>
<feature type="transmembrane region" description="Helical" evidence="1">
    <location>
        <begin position="184"/>
        <end position="202"/>
    </location>
</feature>
<proteinExistence type="predicted"/>
<dbReference type="Proteomes" id="UP000198564">
    <property type="component" value="Unassembled WGS sequence"/>
</dbReference>
<keyword evidence="1" id="KW-0812">Transmembrane</keyword>
<organism evidence="2 3">
    <name type="scientific">Alkalibacterium gilvum</name>
    <dbReference type="NCBI Taxonomy" id="1130080"/>
    <lineage>
        <taxon>Bacteria</taxon>
        <taxon>Bacillati</taxon>
        <taxon>Bacillota</taxon>
        <taxon>Bacilli</taxon>
        <taxon>Lactobacillales</taxon>
        <taxon>Carnobacteriaceae</taxon>
        <taxon>Alkalibacterium</taxon>
    </lineage>
</organism>
<accession>A0A1H6V8W2</accession>
<evidence type="ECO:0000313" key="3">
    <source>
        <dbReference type="Proteomes" id="UP000198564"/>
    </source>
</evidence>